<dbReference type="Proteomes" id="UP001519460">
    <property type="component" value="Unassembled WGS sequence"/>
</dbReference>
<protein>
    <submittedName>
        <fullName evidence="1">Uncharacterized protein</fullName>
    </submittedName>
</protein>
<evidence type="ECO:0000313" key="1">
    <source>
        <dbReference type="EMBL" id="KAK7501396.1"/>
    </source>
</evidence>
<keyword evidence="2" id="KW-1185">Reference proteome</keyword>
<comment type="caution">
    <text evidence="1">The sequence shown here is derived from an EMBL/GenBank/DDBJ whole genome shotgun (WGS) entry which is preliminary data.</text>
</comment>
<organism evidence="1 2">
    <name type="scientific">Batillaria attramentaria</name>
    <dbReference type="NCBI Taxonomy" id="370345"/>
    <lineage>
        <taxon>Eukaryota</taxon>
        <taxon>Metazoa</taxon>
        <taxon>Spiralia</taxon>
        <taxon>Lophotrochozoa</taxon>
        <taxon>Mollusca</taxon>
        <taxon>Gastropoda</taxon>
        <taxon>Caenogastropoda</taxon>
        <taxon>Sorbeoconcha</taxon>
        <taxon>Cerithioidea</taxon>
        <taxon>Batillariidae</taxon>
        <taxon>Batillaria</taxon>
    </lineage>
</organism>
<gene>
    <name evidence="1" type="ORF">BaRGS_00007521</name>
</gene>
<dbReference type="EMBL" id="JACVVK020000032">
    <property type="protein sequence ID" value="KAK7501396.1"/>
    <property type="molecule type" value="Genomic_DNA"/>
</dbReference>
<name>A0ABD0LQ90_9CAEN</name>
<accession>A0ABD0LQ90</accession>
<reference evidence="1 2" key="1">
    <citation type="journal article" date="2023" name="Sci. Data">
        <title>Genome assembly of the Korean intertidal mud-creeper Batillaria attramentaria.</title>
        <authorList>
            <person name="Patra A.K."/>
            <person name="Ho P.T."/>
            <person name="Jun S."/>
            <person name="Lee S.J."/>
            <person name="Kim Y."/>
            <person name="Won Y.J."/>
        </authorList>
    </citation>
    <scope>NUCLEOTIDE SEQUENCE [LARGE SCALE GENOMIC DNA]</scope>
    <source>
        <strain evidence="1">Wonlab-2016</strain>
    </source>
</reference>
<sequence length="120" mass="13632">MITQTGHSLTYSELLCRWMRRAGVTSYADGFATVEVSSFILILQLGFLYRGPRPLNEHAGLQACILRSQDLPFPFSISWIFKSSVRPNVNSNRVVLELYLAKIYGRNLSPPTWFVVQLHG</sequence>
<proteinExistence type="predicted"/>
<evidence type="ECO:0000313" key="2">
    <source>
        <dbReference type="Proteomes" id="UP001519460"/>
    </source>
</evidence>
<dbReference type="AlphaFoldDB" id="A0ABD0LQ90"/>